<dbReference type="RefSeq" id="WP_328796039.1">
    <property type="nucleotide sequence ID" value="NZ_JACGWZ010000002.1"/>
</dbReference>
<dbReference type="Pfam" id="PF13185">
    <property type="entry name" value="GAF_2"/>
    <property type="match status" value="1"/>
</dbReference>
<dbReference type="InterPro" id="IPR036388">
    <property type="entry name" value="WH-like_DNA-bd_sf"/>
</dbReference>
<dbReference type="SMART" id="SM00065">
    <property type="entry name" value="GAF"/>
    <property type="match status" value="1"/>
</dbReference>
<dbReference type="PIRSF" id="PIRSF036625">
    <property type="entry name" value="GAF_ANTAR"/>
    <property type="match status" value="1"/>
</dbReference>
<dbReference type="Gene3D" id="1.10.10.10">
    <property type="entry name" value="Winged helix-like DNA-binding domain superfamily/Winged helix DNA-binding domain"/>
    <property type="match status" value="1"/>
</dbReference>
<sequence>MDTPSTEHDLAQALSTVAQQLAAEPDEQTTLAGIVGAAVSTVPGVVHGGISRVTGRQVTAQVPTAELVRVCDQAQTELDEGPCLEAIRHQRTVLVDDMAHEDRWPRFAARAVELGVGSMISFQLFVEDDDLGALNLYGATGARFGDEERIIGELFASHAAVALAGAARDRQLNEALATRDTIGQAKGLLMAREKITGNQAFTTLVRASQQTNIKLAEIATWLATEHEQPGQGQTHRPRSL</sequence>
<organism evidence="6 7">
    <name type="scientific">Halosaccharopolyspora lacisalsi</name>
    <dbReference type="NCBI Taxonomy" id="1000566"/>
    <lineage>
        <taxon>Bacteria</taxon>
        <taxon>Bacillati</taxon>
        <taxon>Actinomycetota</taxon>
        <taxon>Actinomycetes</taxon>
        <taxon>Pseudonocardiales</taxon>
        <taxon>Pseudonocardiaceae</taxon>
        <taxon>Halosaccharopolyspora</taxon>
    </lineage>
</organism>
<evidence type="ECO:0000256" key="3">
    <source>
        <dbReference type="ARBA" id="ARBA00023015"/>
    </source>
</evidence>
<evidence type="ECO:0000313" key="6">
    <source>
        <dbReference type="EMBL" id="MBA8824930.1"/>
    </source>
</evidence>
<evidence type="ECO:0000313" key="7">
    <source>
        <dbReference type="Proteomes" id="UP000569329"/>
    </source>
</evidence>
<dbReference type="InterPro" id="IPR011006">
    <property type="entry name" value="CheY-like_superfamily"/>
</dbReference>
<name>A0A839DVJ6_9PSEU</name>
<dbReference type="SUPFAM" id="SSF52172">
    <property type="entry name" value="CheY-like"/>
    <property type="match status" value="1"/>
</dbReference>
<dbReference type="InterPro" id="IPR005561">
    <property type="entry name" value="ANTAR"/>
</dbReference>
<dbReference type="InterPro" id="IPR029016">
    <property type="entry name" value="GAF-like_dom_sf"/>
</dbReference>
<dbReference type="Gene3D" id="3.30.450.40">
    <property type="match status" value="1"/>
</dbReference>
<reference evidence="6 7" key="1">
    <citation type="submission" date="2020-07" db="EMBL/GenBank/DDBJ databases">
        <title>Sequencing the genomes of 1000 actinobacteria strains.</title>
        <authorList>
            <person name="Klenk H.-P."/>
        </authorList>
    </citation>
    <scope>NUCLEOTIDE SEQUENCE [LARGE SCALE GENOMIC DNA]</scope>
    <source>
        <strain evidence="6 7">DSM 45975</strain>
    </source>
</reference>
<dbReference type="SUPFAM" id="SSF55781">
    <property type="entry name" value="GAF domain-like"/>
    <property type="match status" value="1"/>
</dbReference>
<dbReference type="AlphaFoldDB" id="A0A839DVJ6"/>
<dbReference type="Pfam" id="PF03861">
    <property type="entry name" value="ANTAR"/>
    <property type="match status" value="1"/>
</dbReference>
<feature type="domain" description="ANTAR" evidence="5">
    <location>
        <begin position="162"/>
        <end position="223"/>
    </location>
</feature>
<dbReference type="Proteomes" id="UP000569329">
    <property type="component" value="Unassembled WGS sequence"/>
</dbReference>
<dbReference type="InterPro" id="IPR012074">
    <property type="entry name" value="GAF_ANTAR"/>
</dbReference>
<dbReference type="SMART" id="SM01012">
    <property type="entry name" value="ANTAR"/>
    <property type="match status" value="1"/>
</dbReference>
<keyword evidence="4" id="KW-0804">Transcription</keyword>
<dbReference type="EMBL" id="JACGWZ010000002">
    <property type="protein sequence ID" value="MBA8824930.1"/>
    <property type="molecule type" value="Genomic_DNA"/>
</dbReference>
<evidence type="ECO:0000256" key="1">
    <source>
        <dbReference type="ARBA" id="ARBA00022679"/>
    </source>
</evidence>
<dbReference type="GO" id="GO:0016301">
    <property type="term" value="F:kinase activity"/>
    <property type="evidence" value="ECO:0007669"/>
    <property type="project" value="UniProtKB-KW"/>
</dbReference>
<gene>
    <name evidence="6" type="ORF">FHX42_002277</name>
</gene>
<dbReference type="PROSITE" id="PS50921">
    <property type="entry name" value="ANTAR"/>
    <property type="match status" value="1"/>
</dbReference>
<keyword evidence="2" id="KW-0418">Kinase</keyword>
<evidence type="ECO:0000259" key="5">
    <source>
        <dbReference type="PROSITE" id="PS50921"/>
    </source>
</evidence>
<comment type="caution">
    <text evidence="6">The sequence shown here is derived from an EMBL/GenBank/DDBJ whole genome shotgun (WGS) entry which is preliminary data.</text>
</comment>
<keyword evidence="1" id="KW-0808">Transferase</keyword>
<evidence type="ECO:0000256" key="4">
    <source>
        <dbReference type="ARBA" id="ARBA00023163"/>
    </source>
</evidence>
<dbReference type="GO" id="GO:0003723">
    <property type="term" value="F:RNA binding"/>
    <property type="evidence" value="ECO:0007669"/>
    <property type="project" value="InterPro"/>
</dbReference>
<accession>A0A839DVJ6</accession>
<protein>
    <recommendedName>
        <fullName evidence="5">ANTAR domain-containing protein</fullName>
    </recommendedName>
</protein>
<keyword evidence="3" id="KW-0805">Transcription regulation</keyword>
<keyword evidence="7" id="KW-1185">Reference proteome</keyword>
<proteinExistence type="predicted"/>
<evidence type="ECO:0000256" key="2">
    <source>
        <dbReference type="ARBA" id="ARBA00022777"/>
    </source>
</evidence>
<dbReference type="InterPro" id="IPR003018">
    <property type="entry name" value="GAF"/>
</dbReference>